<evidence type="ECO:0000256" key="3">
    <source>
        <dbReference type="PROSITE-ProRule" id="PRU00339"/>
    </source>
</evidence>
<evidence type="ECO:0000256" key="1">
    <source>
        <dbReference type="ARBA" id="ARBA00022737"/>
    </source>
</evidence>
<evidence type="ECO:0000256" key="4">
    <source>
        <dbReference type="SAM" id="SignalP"/>
    </source>
</evidence>
<evidence type="ECO:0008006" key="7">
    <source>
        <dbReference type="Google" id="ProtNLM"/>
    </source>
</evidence>
<dbReference type="InterPro" id="IPR019734">
    <property type="entry name" value="TPR_rpt"/>
</dbReference>
<comment type="caution">
    <text evidence="5">The sequence shown here is derived from an EMBL/GenBank/DDBJ whole genome shotgun (WGS) entry which is preliminary data.</text>
</comment>
<feature type="signal peptide" evidence="4">
    <location>
        <begin position="1"/>
        <end position="20"/>
    </location>
</feature>
<organism evidence="5 6">
    <name type="scientific">Janthinobacterium lividum</name>
    <dbReference type="NCBI Taxonomy" id="29581"/>
    <lineage>
        <taxon>Bacteria</taxon>
        <taxon>Pseudomonadati</taxon>
        <taxon>Pseudomonadota</taxon>
        <taxon>Betaproteobacteria</taxon>
        <taxon>Burkholderiales</taxon>
        <taxon>Oxalobacteraceae</taxon>
        <taxon>Janthinobacterium</taxon>
    </lineage>
</organism>
<dbReference type="EMBL" id="MAQB02000001">
    <property type="protein sequence ID" value="OFJ48636.1"/>
    <property type="molecule type" value="Genomic_DNA"/>
</dbReference>
<dbReference type="InterPro" id="IPR051012">
    <property type="entry name" value="CellSynth/LPSAsmb/PSIAsmb"/>
</dbReference>
<evidence type="ECO:0000313" key="6">
    <source>
        <dbReference type="Proteomes" id="UP000092634"/>
    </source>
</evidence>
<feature type="repeat" description="TPR" evidence="3">
    <location>
        <begin position="553"/>
        <end position="586"/>
    </location>
</feature>
<reference evidence="5 6" key="1">
    <citation type="submission" date="2016-10" db="EMBL/GenBank/DDBJ databases">
        <title>Updated version of Genome Assembly of Janthinobacterium lividum ERGS5:01.</title>
        <authorList>
            <person name="Kumar R."/>
            <person name="Acharya V."/>
            <person name="Singh D."/>
        </authorList>
    </citation>
    <scope>NUCLEOTIDE SEQUENCE [LARGE SCALE GENOMIC DNA]</scope>
    <source>
        <strain evidence="5 6">ERGS5:01</strain>
    </source>
</reference>
<dbReference type="InterPro" id="IPR011990">
    <property type="entry name" value="TPR-like_helical_dom_sf"/>
</dbReference>
<name>A0A1E8PQS7_9BURK</name>
<sequence>MKNAFAIVTLSALMATHALAQTPVAPADAAARPSAAGLAAPQEAGAESEAESEADAKVQDLPKVELSSDLLYKLTRAEMEFKSGQWQGPYVTMMVAAQQTRDPRLARRASEMALAAKQGGEALAAIRLWRELAPDSDEATQFFLGFVVLTDKIEEAEAVFAERLANAPAGGRGVALFQMQQILSRSNDKLYAYSMLTRLVQPYQDMFEAHLVLAQGALSIDERERAIGEANKALAIKPNSELAVLTLAQVTGQPEAAGKLLATFLQKNRDAVEVRSAYARLLVEQKQLEPARDQFLLLLKSAPDNVGALYALGIVALQLEDIKGAEQYFKRFLAVLEKSPGDTRDPFKALMILSQIAEKRGDVDGAIAWLDKVDNSASSGYVEARLRRAQLIALGGNLDAARKALAEIETDDPASQAQVLLIDAQFLRDAGYVQSAYTVLENAVRRFPDNPELLYDYALLAERQDKLDLMEASLRRVMTLAPDNQHAYNALGYSLAERGIRLQEAHALIEKALQMAPGDPFIMDSMGWVQFRMGNLAAAENALRRAYAVRSDPEIAVHLGEVLWQKGDQDEAKKLWRDAQSKDPKNAALKSTLARLNVSL</sequence>
<dbReference type="SUPFAM" id="SSF48452">
    <property type="entry name" value="TPR-like"/>
    <property type="match status" value="1"/>
</dbReference>
<dbReference type="Pfam" id="PF13432">
    <property type="entry name" value="TPR_16"/>
    <property type="match status" value="1"/>
</dbReference>
<keyword evidence="4" id="KW-0732">Signal</keyword>
<proteinExistence type="predicted"/>
<dbReference type="Gene3D" id="1.25.40.10">
    <property type="entry name" value="Tetratricopeptide repeat domain"/>
    <property type="match status" value="2"/>
</dbReference>
<dbReference type="AlphaFoldDB" id="A0A1E8PQS7"/>
<dbReference type="PROSITE" id="PS50005">
    <property type="entry name" value="TPR"/>
    <property type="match status" value="1"/>
</dbReference>
<dbReference type="Pfam" id="PF14559">
    <property type="entry name" value="TPR_19"/>
    <property type="match status" value="1"/>
</dbReference>
<evidence type="ECO:0000313" key="5">
    <source>
        <dbReference type="EMBL" id="OFJ48636.1"/>
    </source>
</evidence>
<evidence type="ECO:0000256" key="2">
    <source>
        <dbReference type="ARBA" id="ARBA00022803"/>
    </source>
</evidence>
<dbReference type="Proteomes" id="UP000092634">
    <property type="component" value="Unassembled WGS sequence"/>
</dbReference>
<feature type="chain" id="PRO_5009214576" description="Tetratricopeptide repeat protein" evidence="4">
    <location>
        <begin position="21"/>
        <end position="600"/>
    </location>
</feature>
<accession>A0A1E8PQS7</accession>
<gene>
    <name evidence="5" type="ORF">BA896_006585</name>
</gene>
<dbReference type="PANTHER" id="PTHR45586">
    <property type="entry name" value="TPR REPEAT-CONTAINING PROTEIN PA4667"/>
    <property type="match status" value="1"/>
</dbReference>
<protein>
    <recommendedName>
        <fullName evidence="7">Tetratricopeptide repeat protein</fullName>
    </recommendedName>
</protein>
<dbReference type="SMART" id="SM00028">
    <property type="entry name" value="TPR"/>
    <property type="match status" value="4"/>
</dbReference>
<dbReference type="PANTHER" id="PTHR45586:SF1">
    <property type="entry name" value="LIPOPOLYSACCHARIDE ASSEMBLY PROTEIN B"/>
    <property type="match status" value="1"/>
</dbReference>
<keyword evidence="1" id="KW-0677">Repeat</keyword>
<keyword evidence="2 3" id="KW-0802">TPR repeat</keyword>